<keyword evidence="2" id="KW-0732">Signal</keyword>
<dbReference type="EMBL" id="JANBPY010000007">
    <property type="protein sequence ID" value="KAJ1970062.1"/>
    <property type="molecule type" value="Genomic_DNA"/>
</dbReference>
<accession>A0A9W8E599</accession>
<reference evidence="3" key="1">
    <citation type="submission" date="2022-07" db="EMBL/GenBank/DDBJ databases">
        <title>Phylogenomic reconstructions and comparative analyses of Kickxellomycotina fungi.</title>
        <authorList>
            <person name="Reynolds N.K."/>
            <person name="Stajich J.E."/>
            <person name="Barry K."/>
            <person name="Grigoriev I.V."/>
            <person name="Crous P."/>
            <person name="Smith M.E."/>
        </authorList>
    </citation>
    <scope>NUCLEOTIDE SEQUENCE</scope>
    <source>
        <strain evidence="3">RSA 1196</strain>
    </source>
</reference>
<dbReference type="AlphaFoldDB" id="A0A9W8E599"/>
<feature type="signal peptide" evidence="2">
    <location>
        <begin position="1"/>
        <end position="23"/>
    </location>
</feature>
<keyword evidence="4" id="KW-1185">Reference proteome</keyword>
<feature type="chain" id="PRO_5040882690" evidence="2">
    <location>
        <begin position="24"/>
        <end position="305"/>
    </location>
</feature>
<comment type="caution">
    <text evidence="3">The sequence shown here is derived from an EMBL/GenBank/DDBJ whole genome shotgun (WGS) entry which is preliminary data.</text>
</comment>
<evidence type="ECO:0000256" key="2">
    <source>
        <dbReference type="SAM" id="SignalP"/>
    </source>
</evidence>
<protein>
    <submittedName>
        <fullName evidence="3">Uncharacterized protein</fullName>
    </submittedName>
</protein>
<evidence type="ECO:0000313" key="4">
    <source>
        <dbReference type="Proteomes" id="UP001150925"/>
    </source>
</evidence>
<feature type="region of interest" description="Disordered" evidence="1">
    <location>
        <begin position="41"/>
        <end position="63"/>
    </location>
</feature>
<organism evidence="3 4">
    <name type="scientific">Dispira parvispora</name>
    <dbReference type="NCBI Taxonomy" id="1520584"/>
    <lineage>
        <taxon>Eukaryota</taxon>
        <taxon>Fungi</taxon>
        <taxon>Fungi incertae sedis</taxon>
        <taxon>Zoopagomycota</taxon>
        <taxon>Kickxellomycotina</taxon>
        <taxon>Dimargaritomycetes</taxon>
        <taxon>Dimargaritales</taxon>
        <taxon>Dimargaritaceae</taxon>
        <taxon>Dispira</taxon>
    </lineage>
</organism>
<name>A0A9W8E599_9FUNG</name>
<sequence length="305" mass="34282">MVHLKMYLPAALVIGVSLVPSLAIIGAEGIVNPAEGDGTFKPVLSSEEKSKNKEDSFTLPDNQQRTPSEVLELFHQEFLKYDPKSAVQSFDKRDTELGKALRQWVIQGLGKKSSNPIHRISHDFQSIFESQKPPTNWVSTFGNSMAEEKILLMARDFFEQWMFMTAEMLAAHLEDDGGKGGKAKSEKDETPLSGFIRGLYGVHTEIHIKALAPFGTGKSMVLHDIKRYAHRDVTGNILSRPAIILVKMKDCLKQRGKGINAVHFTFTSVSENECQAFYPNYDKTNSEQEWSVEEMKNHHFPRGAQ</sequence>
<evidence type="ECO:0000313" key="3">
    <source>
        <dbReference type="EMBL" id="KAJ1970062.1"/>
    </source>
</evidence>
<proteinExistence type="predicted"/>
<evidence type="ECO:0000256" key="1">
    <source>
        <dbReference type="SAM" id="MobiDB-lite"/>
    </source>
</evidence>
<dbReference type="Proteomes" id="UP001150925">
    <property type="component" value="Unassembled WGS sequence"/>
</dbReference>
<gene>
    <name evidence="3" type="ORF">IWQ62_000222</name>
</gene>
<feature type="compositionally biased region" description="Basic and acidic residues" evidence="1">
    <location>
        <begin position="46"/>
        <end position="56"/>
    </location>
</feature>